<dbReference type="Proteomes" id="UP000885283">
    <property type="component" value="Unassembled WGS sequence"/>
</dbReference>
<sequence length="64" mass="7325">MSLKVLINRNFSEDYFKRCDEIHTCPDRFLTDFVDSGMGVLGMPEELDGVPSDMLTQVLVLEKE</sequence>
<evidence type="ECO:0000313" key="1">
    <source>
        <dbReference type="EMBL" id="EAA8666974.1"/>
    </source>
</evidence>
<dbReference type="EMBL" id="AAACVH010000034">
    <property type="protein sequence ID" value="EAA8666974.1"/>
    <property type="molecule type" value="Genomic_DNA"/>
</dbReference>
<evidence type="ECO:0000313" key="2">
    <source>
        <dbReference type="EMBL" id="MIK94967.1"/>
    </source>
</evidence>
<dbReference type="Gene3D" id="1.10.540.10">
    <property type="entry name" value="Acyl-CoA dehydrogenase/oxidase, N-terminal domain"/>
    <property type="match status" value="1"/>
</dbReference>
<dbReference type="GO" id="GO:0016627">
    <property type="term" value="F:oxidoreductase activity, acting on the CH-CH group of donors"/>
    <property type="evidence" value="ECO:0007669"/>
    <property type="project" value="InterPro"/>
</dbReference>
<evidence type="ECO:0008006" key="3">
    <source>
        <dbReference type="Google" id="ProtNLM"/>
    </source>
</evidence>
<reference evidence="2" key="1">
    <citation type="submission" date="2018-08" db="EMBL/GenBank/DDBJ databases">
        <authorList>
            <consortium name="GenomeTrakr network: Whole genome sequencing for foodborne pathogen traceback"/>
        </authorList>
    </citation>
    <scope>NUCLEOTIDE SEQUENCE [LARGE SCALE GENOMIC DNA]</scope>
    <source>
        <strain evidence="2">FLUFL-1338</strain>
        <strain evidence="1">FLUFL-367</strain>
    </source>
</reference>
<accession>A0A3V7B5J5</accession>
<dbReference type="AlphaFoldDB" id="A0A3V7B5J5"/>
<proteinExistence type="predicted"/>
<comment type="caution">
    <text evidence="2">The sequence shown here is derived from an EMBL/GenBank/DDBJ whole genome shotgun (WGS) entry which is preliminary data.</text>
</comment>
<organism evidence="2">
    <name type="scientific">Salmonella enterica</name>
    <name type="common">Salmonella choleraesuis</name>
    <dbReference type="NCBI Taxonomy" id="28901"/>
    <lineage>
        <taxon>Bacteria</taxon>
        <taxon>Pseudomonadati</taxon>
        <taxon>Pseudomonadota</taxon>
        <taxon>Gammaproteobacteria</taxon>
        <taxon>Enterobacterales</taxon>
        <taxon>Enterobacteriaceae</taxon>
        <taxon>Salmonella</taxon>
    </lineage>
</organism>
<dbReference type="GO" id="GO:0050660">
    <property type="term" value="F:flavin adenine dinucleotide binding"/>
    <property type="evidence" value="ECO:0007669"/>
    <property type="project" value="InterPro"/>
</dbReference>
<gene>
    <name evidence="2" type="ORF">KO51_26735</name>
    <name evidence="1" type="ORF">NL99_18740</name>
</gene>
<dbReference type="InterPro" id="IPR037069">
    <property type="entry name" value="AcylCoA_DH/ox_N_sf"/>
</dbReference>
<protein>
    <recommendedName>
        <fullName evidence="3">Acyl-CoA dehydrogenase</fullName>
    </recommendedName>
</protein>
<dbReference type="EMBL" id="RSMR01000055">
    <property type="protein sequence ID" value="MIK94967.1"/>
    <property type="molecule type" value="Genomic_DNA"/>
</dbReference>
<dbReference type="Proteomes" id="UP000839834">
    <property type="component" value="Unassembled WGS sequence"/>
</dbReference>
<name>A0A3V7B5J5_SALER</name>